<dbReference type="EMBL" id="KV878589">
    <property type="protein sequence ID" value="OJJ56764.1"/>
    <property type="molecule type" value="Genomic_DNA"/>
</dbReference>
<dbReference type="VEuPathDB" id="FungiDB:ASPSYDRAFT_1089604"/>
<dbReference type="VEuPathDB" id="FungiDB:ASPSYDRAFT_559575"/>
<proteinExistence type="predicted"/>
<sequence>MMLEEGRKETGAVALLLLEVSRYSYPMRDIVEGATYNGVHCSFIPTVYGPISIGRDAGAVYARPSSGSLFERSRAYSVYVFARVKTQGKMGEAGATHWQKDDTTPSNRRPSLA</sequence>
<dbReference type="OrthoDB" id="4515047at2759"/>
<dbReference type="GeneID" id="63755967"/>
<protein>
    <submittedName>
        <fullName evidence="2">Uncharacterized protein</fullName>
    </submittedName>
</protein>
<reference evidence="4" key="2">
    <citation type="journal article" date="2017" name="Genome Biol.">
        <title>Comparative genomics reveals high biological diversity and specific adaptations in the industrially and medically important fungal genus Aspergillus.</title>
        <authorList>
            <person name="de Vries R.P."/>
            <person name="Riley R."/>
            <person name="Wiebenga A."/>
            <person name="Aguilar-Osorio G."/>
            <person name="Amillis S."/>
            <person name="Uchima C.A."/>
            <person name="Anderluh G."/>
            <person name="Asadollahi M."/>
            <person name="Askin M."/>
            <person name="Barry K."/>
            <person name="Battaglia E."/>
            <person name="Bayram O."/>
            <person name="Benocci T."/>
            <person name="Braus-Stromeyer S.A."/>
            <person name="Caldana C."/>
            <person name="Canovas D."/>
            <person name="Cerqueira G.C."/>
            <person name="Chen F."/>
            <person name="Chen W."/>
            <person name="Choi C."/>
            <person name="Clum A."/>
            <person name="Dos Santos R.A."/>
            <person name="Damasio A.R."/>
            <person name="Diallinas G."/>
            <person name="Emri T."/>
            <person name="Fekete E."/>
            <person name="Flipphi M."/>
            <person name="Freyberg S."/>
            <person name="Gallo A."/>
            <person name="Gournas C."/>
            <person name="Habgood R."/>
            <person name="Hainaut M."/>
            <person name="Harispe M.L."/>
            <person name="Henrissat B."/>
            <person name="Hilden K.S."/>
            <person name="Hope R."/>
            <person name="Hossain A."/>
            <person name="Karabika E."/>
            <person name="Karaffa L."/>
            <person name="Karanyi Z."/>
            <person name="Krasevec N."/>
            <person name="Kuo A."/>
            <person name="Kusch H."/>
            <person name="LaButti K."/>
            <person name="Lagendijk E.L."/>
            <person name="Lapidus A."/>
            <person name="Levasseur A."/>
            <person name="Lindquist E."/>
            <person name="Lipzen A."/>
            <person name="Logrieco A.F."/>
            <person name="MacCabe A."/>
            <person name="Maekelae M.R."/>
            <person name="Malavazi I."/>
            <person name="Melin P."/>
            <person name="Meyer V."/>
            <person name="Mielnichuk N."/>
            <person name="Miskei M."/>
            <person name="Molnar A.P."/>
            <person name="Mule G."/>
            <person name="Ngan C.Y."/>
            <person name="Orejas M."/>
            <person name="Orosz E."/>
            <person name="Ouedraogo J.P."/>
            <person name="Overkamp K.M."/>
            <person name="Park H.-S."/>
            <person name="Perrone G."/>
            <person name="Piumi F."/>
            <person name="Punt P.J."/>
            <person name="Ram A.F."/>
            <person name="Ramon A."/>
            <person name="Rauscher S."/>
            <person name="Record E."/>
            <person name="Riano-Pachon D.M."/>
            <person name="Robert V."/>
            <person name="Roehrig J."/>
            <person name="Ruller R."/>
            <person name="Salamov A."/>
            <person name="Salih N.S."/>
            <person name="Samson R.A."/>
            <person name="Sandor E."/>
            <person name="Sanguinetti M."/>
            <person name="Schuetze T."/>
            <person name="Sepcic K."/>
            <person name="Shelest E."/>
            <person name="Sherlock G."/>
            <person name="Sophianopoulou V."/>
            <person name="Squina F.M."/>
            <person name="Sun H."/>
            <person name="Susca A."/>
            <person name="Todd R.B."/>
            <person name="Tsang A."/>
            <person name="Unkles S.E."/>
            <person name="van de Wiele N."/>
            <person name="van Rossen-Uffink D."/>
            <person name="Oliveira J.V."/>
            <person name="Vesth T.C."/>
            <person name="Visser J."/>
            <person name="Yu J.-H."/>
            <person name="Zhou M."/>
            <person name="Andersen M.R."/>
            <person name="Archer D.B."/>
            <person name="Baker S.E."/>
            <person name="Benoit I."/>
            <person name="Brakhage A.A."/>
            <person name="Braus G.H."/>
            <person name="Fischer R."/>
            <person name="Frisvad J.C."/>
            <person name="Goldman G.H."/>
            <person name="Houbraken J."/>
            <person name="Oakley B."/>
            <person name="Pocsi I."/>
            <person name="Scazzocchio C."/>
            <person name="Seiboth B."/>
            <person name="vanKuyk P.A."/>
            <person name="Wortman J."/>
            <person name="Dyer P.S."/>
            <person name="Grigoriev I.V."/>
        </authorList>
    </citation>
    <scope>NUCLEOTIDE SEQUENCE [LARGE SCALE GENOMIC DNA]</scope>
    <source>
        <strain evidence="4">CBS 593.65</strain>
    </source>
</reference>
<dbReference type="AlphaFoldDB" id="A0A1L9T1F0"/>
<evidence type="ECO:0000313" key="3">
    <source>
        <dbReference type="EMBL" id="OJJ56764.1"/>
    </source>
</evidence>
<feature type="region of interest" description="Disordered" evidence="1">
    <location>
        <begin position="89"/>
        <end position="113"/>
    </location>
</feature>
<dbReference type="EMBL" id="KV878598">
    <property type="protein sequence ID" value="OJJ53280.1"/>
    <property type="molecule type" value="Genomic_DNA"/>
</dbReference>
<evidence type="ECO:0000256" key="1">
    <source>
        <dbReference type="SAM" id="MobiDB-lite"/>
    </source>
</evidence>
<reference evidence="2" key="1">
    <citation type="submission" date="2015-09" db="EMBL/GenBank/DDBJ databases">
        <title>Genomic diversity in the industrially and medically important fungal genus Aspergillus.</title>
        <authorList>
            <consortium name="DOE Joint Genome Institute"/>
            <person name="Riley R."/>
            <person name="Labutti K."/>
            <person name="Clum A."/>
            <person name="Sun H."/>
            <person name="Wiebenga A."/>
            <person name="De Vries R.P."/>
            <person name="Grigoriev I.V."/>
        </authorList>
    </citation>
    <scope>NUCLEOTIDE SEQUENCE [LARGE SCALE GENOMIC DNA]</scope>
    <source>
        <strain evidence="2">CBS 593.65</strain>
    </source>
</reference>
<gene>
    <name evidence="3" type="ORF">ASPSYDRAFT_1089604</name>
    <name evidence="2" type="ORF">ASPSYDRAFT_559575</name>
</gene>
<accession>A0A1L9T1F0</accession>
<keyword evidence="4" id="KW-1185">Reference proteome</keyword>
<feature type="compositionally biased region" description="Polar residues" evidence="1">
    <location>
        <begin position="104"/>
        <end position="113"/>
    </location>
</feature>
<dbReference type="RefSeq" id="XP_040700570.1">
    <property type="nucleotide sequence ID" value="XM_040839894.1"/>
</dbReference>
<evidence type="ECO:0000313" key="4">
    <source>
        <dbReference type="Proteomes" id="UP000184356"/>
    </source>
</evidence>
<dbReference type="Proteomes" id="UP000184356">
    <property type="component" value="Unassembled WGS sequence"/>
</dbReference>
<name>A0A1L9T1F0_9EURO</name>
<organism evidence="2 4">
    <name type="scientific">Aspergillus sydowii CBS 593.65</name>
    <dbReference type="NCBI Taxonomy" id="1036612"/>
    <lineage>
        <taxon>Eukaryota</taxon>
        <taxon>Fungi</taxon>
        <taxon>Dikarya</taxon>
        <taxon>Ascomycota</taxon>
        <taxon>Pezizomycotina</taxon>
        <taxon>Eurotiomycetes</taxon>
        <taxon>Eurotiomycetidae</taxon>
        <taxon>Eurotiales</taxon>
        <taxon>Aspergillaceae</taxon>
        <taxon>Aspergillus</taxon>
        <taxon>Aspergillus subgen. Nidulantes</taxon>
    </lineage>
</organism>
<evidence type="ECO:0000313" key="2">
    <source>
        <dbReference type="EMBL" id="OJJ53280.1"/>
    </source>
</evidence>